<evidence type="ECO:0000313" key="1">
    <source>
        <dbReference type="EMBL" id="ERK45428.1"/>
    </source>
</evidence>
<dbReference type="EMBL" id="AWVK01000011">
    <property type="protein sequence ID" value="ERK45428.1"/>
    <property type="molecule type" value="Genomic_DNA"/>
</dbReference>
<dbReference type="HOGENOM" id="CLU_1218498_0_0_9"/>
<accession>U2QVW8</accession>
<protein>
    <submittedName>
        <fullName evidence="1">Uncharacterized protein</fullName>
    </submittedName>
</protein>
<dbReference type="PATRIC" id="fig|649758.3.peg.255"/>
<proteinExistence type="predicted"/>
<dbReference type="AlphaFoldDB" id="U2QVW8"/>
<sequence>MLGLLIVGEIHMKKMMQLATVLGVSVGIFGLANVAASANSQYSAKRSNSVRLVWRTNMRRHACTATQGAHHSKHLGIRYSNNDVTQIITWYTDAHEKLYKKYKGHNAIYYHVKSVDGALKGWIWRGYLKSVATSNNGKSSSSSMNQTDLERWVLPKYEKLSKLKFINFFSKDPTSEKAIEQVLVKVGYDQNTRSSYQGWSVGGAALGSDSFEEGTEPGKGLIFLIQK</sequence>
<dbReference type="Proteomes" id="UP000016644">
    <property type="component" value="Unassembled WGS sequence"/>
</dbReference>
<reference evidence="1 2" key="1">
    <citation type="submission" date="2013-06" db="EMBL/GenBank/DDBJ databases">
        <authorList>
            <person name="Weinstock G."/>
            <person name="Sodergren E."/>
            <person name="Lobos E.A."/>
            <person name="Fulton L."/>
            <person name="Fulton R."/>
            <person name="Courtney L."/>
            <person name="Fronick C."/>
            <person name="O'Laughlin M."/>
            <person name="Godfrey J."/>
            <person name="Wilson R.M."/>
            <person name="Miner T."/>
            <person name="Farmer C."/>
            <person name="Delehaunty K."/>
            <person name="Cordes M."/>
            <person name="Minx P."/>
            <person name="Tomlinson C."/>
            <person name="Chen J."/>
            <person name="Wollam A."/>
            <person name="Pepin K.H."/>
            <person name="Bhonagiri V."/>
            <person name="Zhang X."/>
            <person name="Warren W."/>
            <person name="Mitreva M."/>
            <person name="Mardis E.R."/>
            <person name="Wilson R.K."/>
        </authorList>
    </citation>
    <scope>NUCLEOTIDE SEQUENCE [LARGE SCALE GENOMIC DNA]</scope>
    <source>
        <strain evidence="1 2">ATCC 14869</strain>
    </source>
</reference>
<gene>
    <name evidence="1" type="ORF">HMPREF0495_00280</name>
</gene>
<evidence type="ECO:0000313" key="2">
    <source>
        <dbReference type="Proteomes" id="UP000016644"/>
    </source>
</evidence>
<organism evidence="1 2">
    <name type="scientific">Levilactobacillus brevis ATCC 14869 = DSM 20054</name>
    <dbReference type="NCBI Taxonomy" id="649758"/>
    <lineage>
        <taxon>Bacteria</taxon>
        <taxon>Bacillati</taxon>
        <taxon>Bacillota</taxon>
        <taxon>Bacilli</taxon>
        <taxon>Lactobacillales</taxon>
        <taxon>Lactobacillaceae</taxon>
        <taxon>Levilactobacillus</taxon>
    </lineage>
</organism>
<comment type="caution">
    <text evidence="1">The sequence shown here is derived from an EMBL/GenBank/DDBJ whole genome shotgun (WGS) entry which is preliminary data.</text>
</comment>
<name>U2QVW8_LEVBR</name>